<evidence type="ECO:0000256" key="1">
    <source>
        <dbReference type="SAM" id="MobiDB-lite"/>
    </source>
</evidence>
<feature type="compositionally biased region" description="Acidic residues" evidence="1">
    <location>
        <begin position="165"/>
        <end position="179"/>
    </location>
</feature>
<feature type="region of interest" description="Disordered" evidence="1">
    <location>
        <begin position="50"/>
        <end position="208"/>
    </location>
</feature>
<feature type="compositionally biased region" description="Basic and acidic residues" evidence="1">
    <location>
        <begin position="132"/>
        <end position="164"/>
    </location>
</feature>
<comment type="caution">
    <text evidence="2">The sequence shown here is derived from an EMBL/GenBank/DDBJ whole genome shotgun (WGS) entry which is preliminary data.</text>
</comment>
<keyword evidence="3" id="KW-1185">Reference proteome</keyword>
<evidence type="ECO:0000313" key="2">
    <source>
        <dbReference type="EMBL" id="VVB01834.1"/>
    </source>
</evidence>
<organism evidence="2 3">
    <name type="scientific">Arabis nemorensis</name>
    <dbReference type="NCBI Taxonomy" id="586526"/>
    <lineage>
        <taxon>Eukaryota</taxon>
        <taxon>Viridiplantae</taxon>
        <taxon>Streptophyta</taxon>
        <taxon>Embryophyta</taxon>
        <taxon>Tracheophyta</taxon>
        <taxon>Spermatophyta</taxon>
        <taxon>Magnoliopsida</taxon>
        <taxon>eudicotyledons</taxon>
        <taxon>Gunneridae</taxon>
        <taxon>Pentapetalae</taxon>
        <taxon>rosids</taxon>
        <taxon>malvids</taxon>
        <taxon>Brassicales</taxon>
        <taxon>Brassicaceae</taxon>
        <taxon>Arabideae</taxon>
        <taxon>Arabis</taxon>
    </lineage>
</organism>
<name>A0A565BKI7_9BRAS</name>
<sequence>MEDGFKMMSSTFGGYETRLKAMESFVNTFQGLNDSGDFGVDDYSPPSRFWTKGDCFGGGQKDLKEPESGVEKETHVEAEKEPESGVEKETQAEGEKEPESGVEKETHAEGEKEPESGVEKVTQAEAEEEPKEAEKEAEAEGEKEPEAQAEKGERSEVEKEAKAEAEEEEEAETEEENEVVGEKRIKKPAPALRTPYMVPNPAERTKKN</sequence>
<gene>
    <name evidence="2" type="ORF">ANE_LOCUS12278</name>
</gene>
<reference evidence="2" key="1">
    <citation type="submission" date="2019-07" db="EMBL/GenBank/DDBJ databases">
        <authorList>
            <person name="Dittberner H."/>
        </authorList>
    </citation>
    <scope>NUCLEOTIDE SEQUENCE [LARGE SCALE GENOMIC DNA]</scope>
</reference>
<dbReference type="AlphaFoldDB" id="A0A565BKI7"/>
<dbReference type="EMBL" id="CABITT030000004">
    <property type="protein sequence ID" value="VVB01834.1"/>
    <property type="molecule type" value="Genomic_DNA"/>
</dbReference>
<accession>A0A565BKI7</accession>
<feature type="compositionally biased region" description="Basic and acidic residues" evidence="1">
    <location>
        <begin position="61"/>
        <end position="118"/>
    </location>
</feature>
<dbReference type="Proteomes" id="UP000489600">
    <property type="component" value="Unassembled WGS sequence"/>
</dbReference>
<evidence type="ECO:0000313" key="3">
    <source>
        <dbReference type="Proteomes" id="UP000489600"/>
    </source>
</evidence>
<proteinExistence type="predicted"/>
<protein>
    <submittedName>
        <fullName evidence="2">Uncharacterized protein</fullName>
    </submittedName>
</protein>